<dbReference type="SUPFAM" id="SSF53383">
    <property type="entry name" value="PLP-dependent transferases"/>
    <property type="match status" value="1"/>
</dbReference>
<gene>
    <name evidence="3" type="ORF">FCL40_04105</name>
</gene>
<dbReference type="AlphaFoldDB" id="A0A4U1BH42"/>
<dbReference type="PANTHER" id="PTHR43586:SF4">
    <property type="entry name" value="ISOPENICILLIN N EPIMERASE"/>
    <property type="match status" value="1"/>
</dbReference>
<dbReference type="EMBL" id="SWCI01000002">
    <property type="protein sequence ID" value="TKB50347.1"/>
    <property type="molecule type" value="Genomic_DNA"/>
</dbReference>
<evidence type="ECO:0000259" key="2">
    <source>
        <dbReference type="Pfam" id="PF00266"/>
    </source>
</evidence>
<sequence>MTPWPVEPVEGIYLQSHSVGRPWLGAQEAVSKAFFQPWREQGEPWAQWLAGIERFNRGLASLIGGAAEQYCPQVNLSSALTKLLGGLTPEPARPVLLMCEEDFPSMVFVARQAESWGWQLRLLPGGSDVTELATWQSALSRPDVGLVFITQVQSNTGQQAPVAEICALARGLGVRSVVDVAQSMGILPMAIDRWQADAVIGSCVKWIGGGPGAGFIWLNPDLLPRLRPRDVGWFSHANPFEFDPHDFRYHPDAARFWGGTPSVIPYLLATHALECAREVGLEAIRDHNLALADTLMDACPSWVRSPREAHRRGGTVIVDPGERTAEVERVLTGLQVHYDRRGLGLRLSPHLCNTREEISRVAETLSALAGK</sequence>
<dbReference type="Pfam" id="PF00266">
    <property type="entry name" value="Aminotran_5"/>
    <property type="match status" value="1"/>
</dbReference>
<dbReference type="Gene3D" id="3.40.640.10">
    <property type="entry name" value="Type I PLP-dependent aspartate aminotransferase-like (Major domain)"/>
    <property type="match status" value="1"/>
</dbReference>
<evidence type="ECO:0000313" key="3">
    <source>
        <dbReference type="EMBL" id="TKB50347.1"/>
    </source>
</evidence>
<reference evidence="3 4" key="1">
    <citation type="submission" date="2019-04" db="EMBL/GenBank/DDBJ databases">
        <authorList>
            <person name="Hwang J.C."/>
        </authorList>
    </citation>
    <scope>NUCLEOTIDE SEQUENCE [LARGE SCALE GENOMIC DNA]</scope>
    <source>
        <strain evidence="3 4">IMCC35001</strain>
    </source>
</reference>
<dbReference type="GO" id="GO:0008483">
    <property type="term" value="F:transaminase activity"/>
    <property type="evidence" value="ECO:0007669"/>
    <property type="project" value="UniProtKB-KW"/>
</dbReference>
<accession>A0A4U1BH42</accession>
<proteinExistence type="predicted"/>
<dbReference type="Gene3D" id="3.90.1150.10">
    <property type="entry name" value="Aspartate Aminotransferase, domain 1"/>
    <property type="match status" value="1"/>
</dbReference>
<protein>
    <submittedName>
        <fullName evidence="3">Aminotransferase class V-fold PLP-dependent enzyme</fullName>
    </submittedName>
</protein>
<keyword evidence="3" id="KW-0032">Aminotransferase</keyword>
<dbReference type="InterPro" id="IPR000192">
    <property type="entry name" value="Aminotrans_V_dom"/>
</dbReference>
<name>A0A4U1BH42_9GAMM</name>
<evidence type="ECO:0000313" key="4">
    <source>
        <dbReference type="Proteomes" id="UP000305674"/>
    </source>
</evidence>
<dbReference type="OrthoDB" id="9764293at2"/>
<organism evidence="3 4">
    <name type="scientific">Ferrimonas sediminicola</name>
    <dbReference type="NCBI Taxonomy" id="2569538"/>
    <lineage>
        <taxon>Bacteria</taxon>
        <taxon>Pseudomonadati</taxon>
        <taxon>Pseudomonadota</taxon>
        <taxon>Gammaproteobacteria</taxon>
        <taxon>Alteromonadales</taxon>
        <taxon>Ferrimonadaceae</taxon>
        <taxon>Ferrimonas</taxon>
    </lineage>
</organism>
<keyword evidence="1" id="KW-0663">Pyridoxal phosphate</keyword>
<dbReference type="RefSeq" id="WP_136851646.1">
    <property type="nucleotide sequence ID" value="NZ_SWCI01000002.1"/>
</dbReference>
<keyword evidence="4" id="KW-1185">Reference proteome</keyword>
<dbReference type="InterPro" id="IPR015421">
    <property type="entry name" value="PyrdxlP-dep_Trfase_major"/>
</dbReference>
<keyword evidence="3" id="KW-0808">Transferase</keyword>
<dbReference type="PANTHER" id="PTHR43586">
    <property type="entry name" value="CYSTEINE DESULFURASE"/>
    <property type="match status" value="1"/>
</dbReference>
<dbReference type="Proteomes" id="UP000305674">
    <property type="component" value="Unassembled WGS sequence"/>
</dbReference>
<evidence type="ECO:0000256" key="1">
    <source>
        <dbReference type="ARBA" id="ARBA00022898"/>
    </source>
</evidence>
<feature type="domain" description="Aminotransferase class V" evidence="2">
    <location>
        <begin position="115"/>
        <end position="297"/>
    </location>
</feature>
<comment type="caution">
    <text evidence="3">The sequence shown here is derived from an EMBL/GenBank/DDBJ whole genome shotgun (WGS) entry which is preliminary data.</text>
</comment>
<dbReference type="InterPro" id="IPR015422">
    <property type="entry name" value="PyrdxlP-dep_Trfase_small"/>
</dbReference>
<dbReference type="InterPro" id="IPR015424">
    <property type="entry name" value="PyrdxlP-dep_Trfase"/>
</dbReference>